<reference evidence="2 3" key="1">
    <citation type="submission" date="2024-06" db="EMBL/GenBank/DDBJ databases">
        <title>The draft genome of Grus japonensis, version 3.</title>
        <authorList>
            <person name="Nabeshima K."/>
            <person name="Suzuki S."/>
            <person name="Onuma M."/>
        </authorList>
    </citation>
    <scope>NUCLEOTIDE SEQUENCE [LARGE SCALE GENOMIC DNA]</scope>
    <source>
        <strain evidence="2 3">451A</strain>
    </source>
</reference>
<evidence type="ECO:0000313" key="3">
    <source>
        <dbReference type="Proteomes" id="UP001623348"/>
    </source>
</evidence>
<dbReference type="PANTHER" id="PTHR33395">
    <property type="entry name" value="TRANSCRIPTASE, PUTATIVE-RELATED-RELATED"/>
    <property type="match status" value="1"/>
</dbReference>
<name>A0ABC9YCD7_GRUJA</name>
<sequence>MATKDGEKAEVLNAFFASVFNSQTSCPQGIQPPEPKDRDGGQNKPPMIQEEAVHDLLCHLDTHKSMGLDGIHLRVLRELAEELAKPLSIIYQQSWLTGEVPDDWRLANVTPIYKKGPKEDPGNYRPVSLTSVPGKVMEQIILSALTRQVQDNQGIRPI</sequence>
<evidence type="ECO:0000256" key="1">
    <source>
        <dbReference type="SAM" id="MobiDB-lite"/>
    </source>
</evidence>
<proteinExistence type="predicted"/>
<gene>
    <name evidence="2" type="ORF">GRJ2_003225300</name>
</gene>
<evidence type="ECO:0008006" key="4">
    <source>
        <dbReference type="Google" id="ProtNLM"/>
    </source>
</evidence>
<organism evidence="2 3">
    <name type="scientific">Grus japonensis</name>
    <name type="common">Japanese crane</name>
    <name type="synonym">Red-crowned crane</name>
    <dbReference type="NCBI Taxonomy" id="30415"/>
    <lineage>
        <taxon>Eukaryota</taxon>
        <taxon>Metazoa</taxon>
        <taxon>Chordata</taxon>
        <taxon>Craniata</taxon>
        <taxon>Vertebrata</taxon>
        <taxon>Euteleostomi</taxon>
        <taxon>Archelosauria</taxon>
        <taxon>Archosauria</taxon>
        <taxon>Dinosauria</taxon>
        <taxon>Saurischia</taxon>
        <taxon>Theropoda</taxon>
        <taxon>Coelurosauria</taxon>
        <taxon>Aves</taxon>
        <taxon>Neognathae</taxon>
        <taxon>Neoaves</taxon>
        <taxon>Gruiformes</taxon>
        <taxon>Gruidae</taxon>
        <taxon>Grus</taxon>
    </lineage>
</organism>
<dbReference type="EMBL" id="BAAFJT010000241">
    <property type="protein sequence ID" value="GAB0207596.1"/>
    <property type="molecule type" value="Genomic_DNA"/>
</dbReference>
<keyword evidence="3" id="KW-1185">Reference proteome</keyword>
<accession>A0ABC9YCD7</accession>
<dbReference type="PANTHER" id="PTHR33395:SF22">
    <property type="entry name" value="REVERSE TRANSCRIPTASE DOMAIN-CONTAINING PROTEIN"/>
    <property type="match status" value="1"/>
</dbReference>
<dbReference type="Proteomes" id="UP001623348">
    <property type="component" value="Unassembled WGS sequence"/>
</dbReference>
<feature type="region of interest" description="Disordered" evidence="1">
    <location>
        <begin position="23"/>
        <end position="46"/>
    </location>
</feature>
<dbReference type="AlphaFoldDB" id="A0ABC9YCD7"/>
<protein>
    <recommendedName>
        <fullName evidence="4">RNA-directed DNA polymerase from mobile element jockey</fullName>
    </recommendedName>
</protein>
<evidence type="ECO:0000313" key="2">
    <source>
        <dbReference type="EMBL" id="GAB0207596.1"/>
    </source>
</evidence>
<comment type="caution">
    <text evidence="2">The sequence shown here is derived from an EMBL/GenBank/DDBJ whole genome shotgun (WGS) entry which is preliminary data.</text>
</comment>